<protein>
    <recommendedName>
        <fullName evidence="1">DUF7730 domain-containing protein</fullName>
    </recommendedName>
</protein>
<dbReference type="InterPro" id="IPR056632">
    <property type="entry name" value="DUF7730"/>
</dbReference>
<keyword evidence="5" id="KW-1185">Reference proteome</keyword>
<name>A0A4U0VGD3_9PEZI</name>
<gene>
    <name evidence="3" type="ORF">B0A54_02733</name>
    <name evidence="2" type="ORF">LTR91_022471</name>
</gene>
<dbReference type="OrthoDB" id="5397846at2759"/>
<dbReference type="Pfam" id="PF24864">
    <property type="entry name" value="DUF7730"/>
    <property type="match status" value="1"/>
</dbReference>
<evidence type="ECO:0000313" key="2">
    <source>
        <dbReference type="EMBL" id="KAK0956221.1"/>
    </source>
</evidence>
<accession>A0A4U0VGD3</accession>
<dbReference type="AlphaFoldDB" id="A0A4U0VGD3"/>
<evidence type="ECO:0000313" key="4">
    <source>
        <dbReference type="Proteomes" id="UP000310066"/>
    </source>
</evidence>
<sequence>MAAITLPAKRKRAQVSYLDDGDEELEEMLGVDVATVPAVDDDSDVDMSFGSHKNPHAIKRRKVAKKVKAPAKPKKNQKPFPFTLLPPELRDYIYELALTDEAGVTLISKTKNYRRTVAPGSIVDRDNGGYYGGRRRIRRLAFRQSQSQSQSQGSQGEPTRAILSPALLAVSKQIHAEGINFLYQNRIIVEDTYALHGFLATIGSNRSRVTDLTVRGWGNSRGAHKAMNFCSFTLLAGCTNLKKLYLDCALGWRRDIRGLARQLYRDGVYFFEAYGLANGSKSAGVEIVELNETNFDIHKGYQGRDTSSPEKDEFKEKCQAELKRLLGCR</sequence>
<dbReference type="STRING" id="329885.A0A4U0VGD3"/>
<reference evidence="2" key="2">
    <citation type="submission" date="2023-06" db="EMBL/GenBank/DDBJ databases">
        <title>Black Yeasts Isolated from many extreme environments.</title>
        <authorList>
            <person name="Coleine C."/>
            <person name="Stajich J.E."/>
            <person name="Selbmann L."/>
        </authorList>
    </citation>
    <scope>NUCLEOTIDE SEQUENCE</scope>
    <source>
        <strain evidence="2">CCFEE 5200</strain>
    </source>
</reference>
<feature type="domain" description="DUF7730" evidence="1">
    <location>
        <begin position="76"/>
        <end position="186"/>
    </location>
</feature>
<comment type="caution">
    <text evidence="3">The sequence shown here is derived from an EMBL/GenBank/DDBJ whole genome shotgun (WGS) entry which is preliminary data.</text>
</comment>
<reference evidence="3 4" key="1">
    <citation type="submission" date="2017-03" db="EMBL/GenBank/DDBJ databases">
        <title>Genomes of endolithic fungi from Antarctica.</title>
        <authorList>
            <person name="Coleine C."/>
            <person name="Masonjones S."/>
            <person name="Stajich J.E."/>
        </authorList>
    </citation>
    <scope>NUCLEOTIDE SEQUENCE [LARGE SCALE GENOMIC DNA]</scope>
    <source>
        <strain evidence="3 4">CCFEE 5311</strain>
    </source>
</reference>
<evidence type="ECO:0000313" key="5">
    <source>
        <dbReference type="Proteomes" id="UP001175353"/>
    </source>
</evidence>
<evidence type="ECO:0000259" key="1">
    <source>
        <dbReference type="Pfam" id="PF24864"/>
    </source>
</evidence>
<dbReference type="EMBL" id="NAJP01000006">
    <property type="protein sequence ID" value="TKA47255.1"/>
    <property type="molecule type" value="Genomic_DNA"/>
</dbReference>
<dbReference type="Proteomes" id="UP000310066">
    <property type="component" value="Unassembled WGS sequence"/>
</dbReference>
<dbReference type="EMBL" id="JAUJLE010000443">
    <property type="protein sequence ID" value="KAK0956221.1"/>
    <property type="molecule type" value="Genomic_DNA"/>
</dbReference>
<dbReference type="PANTHER" id="PTHR38790">
    <property type="entry name" value="2EXR DOMAIN-CONTAINING PROTEIN-RELATED"/>
    <property type="match status" value="1"/>
</dbReference>
<proteinExistence type="predicted"/>
<evidence type="ECO:0000313" key="3">
    <source>
        <dbReference type="EMBL" id="TKA47255.1"/>
    </source>
</evidence>
<dbReference type="Proteomes" id="UP001175353">
    <property type="component" value="Unassembled WGS sequence"/>
</dbReference>
<organism evidence="3 4">
    <name type="scientific">Friedmanniomyces endolithicus</name>
    <dbReference type="NCBI Taxonomy" id="329885"/>
    <lineage>
        <taxon>Eukaryota</taxon>
        <taxon>Fungi</taxon>
        <taxon>Dikarya</taxon>
        <taxon>Ascomycota</taxon>
        <taxon>Pezizomycotina</taxon>
        <taxon>Dothideomycetes</taxon>
        <taxon>Dothideomycetidae</taxon>
        <taxon>Mycosphaerellales</taxon>
        <taxon>Teratosphaeriaceae</taxon>
        <taxon>Friedmanniomyces</taxon>
    </lineage>
</organism>